<evidence type="ECO:0000256" key="8">
    <source>
        <dbReference type="ARBA" id="ARBA00039149"/>
    </source>
</evidence>
<reference evidence="11 12" key="1">
    <citation type="submission" date="2013-06" db="EMBL/GenBank/DDBJ databases">
        <title>Rumen cellulosomics: divergent fiber-degrading strategies revealed by comparative genome-wide analysis of six Ruminococcal strains.</title>
        <authorList>
            <person name="Dassa B."/>
            <person name="Borovok I."/>
            <person name="Lamed R."/>
            <person name="Flint H."/>
            <person name="Yeoman C.J."/>
            <person name="White B."/>
            <person name="Bayer E.A."/>
        </authorList>
    </citation>
    <scope>NUCLEOTIDE SEQUENCE [LARGE SCALE GENOMIC DNA]</scope>
    <source>
        <strain evidence="11 12">SY3</strain>
    </source>
</reference>
<protein>
    <recommendedName>
        <fullName evidence="8 10">7-cyano-7-deazaguanine synthase</fullName>
        <ecNumber evidence="8 10">6.3.4.20</ecNumber>
    </recommendedName>
    <alternativeName>
        <fullName evidence="10">7-cyano-7-carbaguanine synthase</fullName>
    </alternativeName>
    <alternativeName>
        <fullName evidence="10">PreQ(0) synthase</fullName>
    </alternativeName>
    <alternativeName>
        <fullName evidence="10">Queuosine biosynthesis protein QueC</fullName>
    </alternativeName>
</protein>
<dbReference type="InterPro" id="IPR014729">
    <property type="entry name" value="Rossmann-like_a/b/a_fold"/>
</dbReference>
<evidence type="ECO:0000256" key="10">
    <source>
        <dbReference type="HAMAP-Rule" id="MF_01633"/>
    </source>
</evidence>
<feature type="binding site" evidence="10">
    <location>
        <begin position="7"/>
        <end position="17"/>
    </location>
    <ligand>
        <name>ATP</name>
        <dbReference type="ChEBI" id="CHEBI:30616"/>
    </ligand>
</feature>
<dbReference type="GO" id="GO:0008270">
    <property type="term" value="F:zinc ion binding"/>
    <property type="evidence" value="ECO:0007669"/>
    <property type="project" value="UniProtKB-UniRule"/>
</dbReference>
<dbReference type="SUPFAM" id="SSF52402">
    <property type="entry name" value="Adenine nucleotide alpha hydrolases-like"/>
    <property type="match status" value="1"/>
</dbReference>
<evidence type="ECO:0000256" key="1">
    <source>
        <dbReference type="ARBA" id="ARBA00005061"/>
    </source>
</evidence>
<evidence type="ECO:0000256" key="6">
    <source>
        <dbReference type="ARBA" id="ARBA00022840"/>
    </source>
</evidence>
<dbReference type="PANTHER" id="PTHR42914:SF1">
    <property type="entry name" value="7-CYANO-7-DEAZAGUANINE SYNTHASE"/>
    <property type="match status" value="1"/>
</dbReference>
<feature type="binding site" evidence="10">
    <location>
        <position position="202"/>
    </location>
    <ligand>
        <name>Zn(2+)</name>
        <dbReference type="ChEBI" id="CHEBI:29105"/>
    </ligand>
</feature>
<dbReference type="UniPathway" id="UPA00391"/>
<evidence type="ECO:0000256" key="2">
    <source>
        <dbReference type="ARBA" id="ARBA00022598"/>
    </source>
</evidence>
<dbReference type="GO" id="GO:0008616">
    <property type="term" value="P:tRNA queuosine(34) biosynthetic process"/>
    <property type="evidence" value="ECO:0007669"/>
    <property type="project" value="UniProtKB-UniRule"/>
</dbReference>
<dbReference type="CDD" id="cd01995">
    <property type="entry name" value="QueC-like"/>
    <property type="match status" value="1"/>
</dbReference>
<sequence length="228" mass="24269">MKALVLFSGGLDSATCLALAIKKYGKENVTALSVFYGQKHDKEIQAAKNVAEYYGVPLKTLDLALIFADSDCSLLTQSDKEIPHKSYAEQLTQTNGKPVSTYVPFRNGLFLASAASIAISLDCGVIYYGAHADDAAGNAYPDCSQDFNNAMNSAITIGSGEQVHIEAPFVGLTKADVVKMGTELGVPYELTWSCYEGGEKPCGKCGTCIDRTAAFEANGLIDPLLKGE</sequence>
<evidence type="ECO:0000256" key="7">
    <source>
        <dbReference type="ARBA" id="ARBA00037993"/>
    </source>
</evidence>
<keyword evidence="12" id="KW-1185">Reference proteome</keyword>
<comment type="cofactor">
    <cofactor evidence="10">
        <name>Zn(2+)</name>
        <dbReference type="ChEBI" id="CHEBI:29105"/>
    </cofactor>
    <text evidence="10">Binds 1 zinc ion per subunit.</text>
</comment>
<dbReference type="RefSeq" id="WP_037288312.1">
    <property type="nucleotide sequence ID" value="NZ_JEOB01000003.1"/>
</dbReference>
<comment type="similarity">
    <text evidence="7 10">Belongs to the QueC family.</text>
</comment>
<keyword evidence="2 10" id="KW-0436">Ligase</keyword>
<evidence type="ECO:0000256" key="4">
    <source>
        <dbReference type="ARBA" id="ARBA00022741"/>
    </source>
</evidence>
<feature type="binding site" evidence="10">
    <location>
        <position position="194"/>
    </location>
    <ligand>
        <name>Zn(2+)</name>
        <dbReference type="ChEBI" id="CHEBI:29105"/>
    </ligand>
</feature>
<keyword evidence="3 10" id="KW-0479">Metal-binding</keyword>
<name>A0A011VWI4_RUMAL</name>
<dbReference type="OrthoDB" id="9789567at2"/>
<feature type="binding site" evidence="10">
    <location>
        <position position="208"/>
    </location>
    <ligand>
        <name>Zn(2+)</name>
        <dbReference type="ChEBI" id="CHEBI:29105"/>
    </ligand>
</feature>
<evidence type="ECO:0000313" key="12">
    <source>
        <dbReference type="Proteomes" id="UP000021369"/>
    </source>
</evidence>
<proteinExistence type="inferred from homology"/>
<comment type="catalytic activity">
    <reaction evidence="9 10">
        <text>7-carboxy-7-carbaguanine + NH4(+) + 2 ATP = 7-cyano-7-carbaguanine + 2 AMP + 2 diphosphate + 2 H(+)</text>
        <dbReference type="Rhea" id="RHEA:27982"/>
        <dbReference type="ChEBI" id="CHEBI:15378"/>
        <dbReference type="ChEBI" id="CHEBI:28938"/>
        <dbReference type="ChEBI" id="CHEBI:30616"/>
        <dbReference type="ChEBI" id="CHEBI:33019"/>
        <dbReference type="ChEBI" id="CHEBI:45075"/>
        <dbReference type="ChEBI" id="CHEBI:61036"/>
        <dbReference type="ChEBI" id="CHEBI:456215"/>
        <dbReference type="EC" id="6.3.4.20"/>
    </reaction>
</comment>
<feature type="binding site" evidence="10">
    <location>
        <position position="205"/>
    </location>
    <ligand>
        <name>Zn(2+)</name>
        <dbReference type="ChEBI" id="CHEBI:29105"/>
    </ligand>
</feature>
<dbReference type="Proteomes" id="UP000021369">
    <property type="component" value="Unassembled WGS sequence"/>
</dbReference>
<dbReference type="GO" id="GO:0005524">
    <property type="term" value="F:ATP binding"/>
    <property type="evidence" value="ECO:0007669"/>
    <property type="project" value="UniProtKB-UniRule"/>
</dbReference>
<evidence type="ECO:0000256" key="3">
    <source>
        <dbReference type="ARBA" id="ARBA00022723"/>
    </source>
</evidence>
<dbReference type="InterPro" id="IPR018317">
    <property type="entry name" value="QueC"/>
</dbReference>
<dbReference type="PATRIC" id="fig|1341156.4.peg.2258"/>
<dbReference type="Pfam" id="PF06508">
    <property type="entry name" value="QueC"/>
    <property type="match status" value="1"/>
</dbReference>
<dbReference type="EMBL" id="JEOB01000003">
    <property type="protein sequence ID" value="EXM38953.1"/>
    <property type="molecule type" value="Genomic_DNA"/>
</dbReference>
<gene>
    <name evidence="10" type="primary">queC</name>
    <name evidence="11" type="ORF">RASY3_11615</name>
</gene>
<dbReference type="GO" id="GO:0016879">
    <property type="term" value="F:ligase activity, forming carbon-nitrogen bonds"/>
    <property type="evidence" value="ECO:0007669"/>
    <property type="project" value="UniProtKB-UniRule"/>
</dbReference>
<evidence type="ECO:0000313" key="11">
    <source>
        <dbReference type="EMBL" id="EXM38953.1"/>
    </source>
</evidence>
<keyword evidence="4 10" id="KW-0547">Nucleotide-binding</keyword>
<comment type="function">
    <text evidence="10">Catalyzes the ATP-dependent conversion of 7-carboxy-7-deazaguanine (CDG) to 7-cyano-7-deazaguanine (preQ(0)).</text>
</comment>
<dbReference type="HAMAP" id="MF_01633">
    <property type="entry name" value="QueC"/>
    <property type="match status" value="1"/>
</dbReference>
<organism evidence="11 12">
    <name type="scientific">Ruminococcus albus SY3</name>
    <dbReference type="NCBI Taxonomy" id="1341156"/>
    <lineage>
        <taxon>Bacteria</taxon>
        <taxon>Bacillati</taxon>
        <taxon>Bacillota</taxon>
        <taxon>Clostridia</taxon>
        <taxon>Eubacteriales</taxon>
        <taxon>Oscillospiraceae</taxon>
        <taxon>Ruminococcus</taxon>
    </lineage>
</organism>
<keyword evidence="5 10" id="KW-0862">Zinc</keyword>
<dbReference type="PIRSF" id="PIRSF006293">
    <property type="entry name" value="ExsB"/>
    <property type="match status" value="1"/>
</dbReference>
<comment type="pathway">
    <text evidence="1 10">Purine metabolism; 7-cyano-7-deazaguanine biosynthesis.</text>
</comment>
<dbReference type="EC" id="6.3.4.20" evidence="8 10"/>
<accession>A0A011VWI4</accession>
<keyword evidence="6 10" id="KW-0067">ATP-binding</keyword>
<comment type="subunit">
    <text evidence="10">Homodimer.</text>
</comment>
<evidence type="ECO:0000256" key="9">
    <source>
        <dbReference type="ARBA" id="ARBA00047890"/>
    </source>
</evidence>
<evidence type="ECO:0000256" key="5">
    <source>
        <dbReference type="ARBA" id="ARBA00022833"/>
    </source>
</evidence>
<keyword evidence="10" id="KW-0671">Queuosine biosynthesis</keyword>
<comment type="caution">
    <text evidence="11">The sequence shown here is derived from an EMBL/GenBank/DDBJ whole genome shotgun (WGS) entry which is preliminary data.</text>
</comment>
<dbReference type="PANTHER" id="PTHR42914">
    <property type="entry name" value="7-CYANO-7-DEAZAGUANINE SYNTHASE"/>
    <property type="match status" value="1"/>
</dbReference>
<dbReference type="AlphaFoldDB" id="A0A011VWI4"/>
<dbReference type="NCBIfam" id="TIGR00364">
    <property type="entry name" value="7-cyano-7-deazaguanine synthase QueC"/>
    <property type="match status" value="1"/>
</dbReference>
<dbReference type="Gene3D" id="3.40.50.620">
    <property type="entry name" value="HUPs"/>
    <property type="match status" value="1"/>
</dbReference>